<dbReference type="InterPro" id="IPR011008">
    <property type="entry name" value="Dimeric_a/b-barrel"/>
</dbReference>
<accession>A0A095EQY2</accession>
<evidence type="ECO:0000313" key="2">
    <source>
        <dbReference type="EMBL" id="KGB79288.1"/>
    </source>
</evidence>
<dbReference type="OMA" id="YAKLEVW"/>
<dbReference type="Gene3D" id="3.30.70.1060">
    <property type="entry name" value="Dimeric alpha+beta barrel"/>
    <property type="match status" value="1"/>
</dbReference>
<evidence type="ECO:0000313" key="3">
    <source>
        <dbReference type="Proteomes" id="UP000029445"/>
    </source>
</evidence>
<dbReference type="RefSeq" id="XP_062884972.1">
    <property type="nucleotide sequence ID" value="XM_063029017.1"/>
</dbReference>
<sequence length="112" mass="12865">MAARQASKLFYAYLPDANNVLAKRYEVRPMHLKRAEEDKKAGTLEFGRGYLPSVNSPLWTSPDLPAGAKPIAGSLMIFRMNTIDEVWERIKDDVYWTEGIWDKEKGDVKEFI</sequence>
<dbReference type="PANTHER" id="PTHR33606:SF3">
    <property type="entry name" value="PROTEIN YCII"/>
    <property type="match status" value="1"/>
</dbReference>
<feature type="domain" description="YCII-related" evidence="1">
    <location>
        <begin position="11"/>
        <end position="102"/>
    </location>
</feature>
<dbReference type="VEuPathDB" id="FungiDB:CNBG_5126"/>
<dbReference type="OrthoDB" id="5519740at2759"/>
<dbReference type="HOGENOM" id="CLU_110355_2_1_1"/>
<dbReference type="EMBL" id="CP025771">
    <property type="protein sequence ID" value="KGB79288.1"/>
    <property type="molecule type" value="Genomic_DNA"/>
</dbReference>
<reference evidence="2 3" key="1">
    <citation type="journal article" date="2011" name="MBio">
        <title>Genome variation in Cryptococcus gattii, an emerging pathogen of immunocompetent hosts.</title>
        <authorList>
            <person name="D'Souza C.A."/>
            <person name="Kronstad J.W."/>
            <person name="Taylor G."/>
            <person name="Warren R."/>
            <person name="Yuen M."/>
            <person name="Hu G."/>
            <person name="Jung W.H."/>
            <person name="Sham A."/>
            <person name="Kidd S.E."/>
            <person name="Tangen K."/>
            <person name="Lee N."/>
            <person name="Zeilmaker T."/>
            <person name="Sawkins J."/>
            <person name="McVicker G."/>
            <person name="Shah S."/>
            <person name="Gnerre S."/>
            <person name="Griggs A."/>
            <person name="Zeng Q."/>
            <person name="Bartlett K."/>
            <person name="Li W."/>
            <person name="Wang X."/>
            <person name="Heitman J."/>
            <person name="Stajich J.E."/>
            <person name="Fraser J.A."/>
            <person name="Meyer W."/>
            <person name="Carter D."/>
            <person name="Schein J."/>
            <person name="Krzywinski M."/>
            <person name="Kwon-Chung K.J."/>
            <person name="Varma A."/>
            <person name="Wang J."/>
            <person name="Brunham R."/>
            <person name="Fyfe M."/>
            <person name="Ouellette B.F."/>
            <person name="Siddiqui A."/>
            <person name="Marra M."/>
            <person name="Jones S."/>
            <person name="Holt R."/>
            <person name="Birren B.W."/>
            <person name="Galagan J.E."/>
            <person name="Cuomo C.A."/>
        </authorList>
    </citation>
    <scope>NUCLEOTIDE SEQUENCE [LARGE SCALE GENOMIC DNA]</scope>
    <source>
        <strain evidence="2 3">R265</strain>
    </source>
</reference>
<name>A0A095EQY2_CRYD2</name>
<organism evidence="2 3">
    <name type="scientific">Cryptococcus deuterogattii (strain R265)</name>
    <name type="common">Cryptococcus gattii VGII (strain R265)</name>
    <dbReference type="NCBI Taxonomy" id="294750"/>
    <lineage>
        <taxon>Eukaryota</taxon>
        <taxon>Fungi</taxon>
        <taxon>Dikarya</taxon>
        <taxon>Basidiomycota</taxon>
        <taxon>Agaricomycotina</taxon>
        <taxon>Tremellomycetes</taxon>
        <taxon>Tremellales</taxon>
        <taxon>Cryptococcaceae</taxon>
        <taxon>Cryptococcus</taxon>
        <taxon>Cryptococcus gattii species complex</taxon>
    </lineage>
</organism>
<proteinExistence type="predicted"/>
<dbReference type="GeneID" id="88181292"/>
<dbReference type="SUPFAM" id="SSF54909">
    <property type="entry name" value="Dimeric alpha+beta barrel"/>
    <property type="match status" value="1"/>
</dbReference>
<reference evidence="2 3" key="2">
    <citation type="journal article" date="2018" name="Proc. Natl. Acad. Sci.">
        <title>RNAi is a critical determinant of centromere evolution in closely related fungi.</title>
        <authorList>
            <person name="Yadav V."/>
            <person name="Sun S."/>
            <person name="Billmyre R.B."/>
            <person name="Thimmappa B.C."/>
            <person name="Shea T."/>
            <person name="Lintner R."/>
            <person name="Bakkeren G."/>
            <person name="Cuomo C.A."/>
            <person name="Heitman J."/>
            <person name="Sanyal K."/>
        </authorList>
    </citation>
    <scope>NUCLEOTIDE SEQUENCE [LARGE SCALE GENOMIC DNA]</scope>
    <source>
        <strain evidence="2 3">R265</strain>
    </source>
</reference>
<dbReference type="Pfam" id="PF03795">
    <property type="entry name" value="YCII"/>
    <property type="match status" value="1"/>
</dbReference>
<dbReference type="InterPro" id="IPR051807">
    <property type="entry name" value="Sec-metab_biosynth-assoc"/>
</dbReference>
<dbReference type="PANTHER" id="PTHR33606">
    <property type="entry name" value="PROTEIN YCII"/>
    <property type="match status" value="1"/>
</dbReference>
<evidence type="ECO:0000259" key="1">
    <source>
        <dbReference type="Pfam" id="PF03795"/>
    </source>
</evidence>
<protein>
    <recommendedName>
        <fullName evidence="1">YCII-related domain-containing protein</fullName>
    </recommendedName>
</protein>
<dbReference type="InterPro" id="IPR005545">
    <property type="entry name" value="YCII"/>
</dbReference>
<dbReference type="KEGG" id="cdeu:CNBG_5126"/>
<keyword evidence="3" id="KW-1185">Reference proteome</keyword>
<dbReference type="Proteomes" id="UP000029445">
    <property type="component" value="Chromosome 13"/>
</dbReference>
<gene>
    <name evidence="2" type="ORF">CNBG_5126</name>
</gene>
<dbReference type="AlphaFoldDB" id="A0A095EQY2"/>